<feature type="region of interest" description="Disordered" evidence="4">
    <location>
        <begin position="57"/>
        <end position="126"/>
    </location>
</feature>
<evidence type="ECO:0000256" key="3">
    <source>
        <dbReference type="ARBA" id="ARBA00022833"/>
    </source>
</evidence>
<evidence type="ECO:0000259" key="5">
    <source>
        <dbReference type="PROSITE" id="PS51800"/>
    </source>
</evidence>
<dbReference type="GO" id="GO:0008270">
    <property type="term" value="F:zinc ion binding"/>
    <property type="evidence" value="ECO:0007669"/>
    <property type="project" value="UniProtKB-KW"/>
</dbReference>
<sequence>MYFQEYDGGDDIVQCPYDKFHRCLRHRMTKHMWKCYRREYERDRNIRYFELKHKIEQQRSQQLRPVQQLPNSRSNYHNNRSNSQNNRTNPHNNRSNPSKFRGKGYNPLIKNNSSSSKKNSSRCYNNCSNCYPKKRRNLGII</sequence>
<dbReference type="PROSITE" id="PS51800">
    <property type="entry name" value="ZF_CHHC_U11_48K"/>
    <property type="match status" value="1"/>
</dbReference>
<name>A0A8J6LJM6_TENMO</name>
<dbReference type="AlphaFoldDB" id="A0A8J6LJM6"/>
<evidence type="ECO:0000313" key="6">
    <source>
        <dbReference type="EMBL" id="KAH0821212.1"/>
    </source>
</evidence>
<dbReference type="InterPro" id="IPR036236">
    <property type="entry name" value="Znf_C2H2_sf"/>
</dbReference>
<keyword evidence="1" id="KW-0479">Metal-binding</keyword>
<evidence type="ECO:0000256" key="4">
    <source>
        <dbReference type="SAM" id="MobiDB-lite"/>
    </source>
</evidence>
<gene>
    <name evidence="6" type="ORF">GEV33_001579</name>
</gene>
<proteinExistence type="predicted"/>
<dbReference type="Proteomes" id="UP000719412">
    <property type="component" value="Unassembled WGS sequence"/>
</dbReference>
<keyword evidence="3" id="KW-0862">Zinc</keyword>
<feature type="compositionally biased region" description="Low complexity" evidence="4">
    <location>
        <begin position="110"/>
        <end position="126"/>
    </location>
</feature>
<feature type="domain" description="CHHC U11-48K-type" evidence="5">
    <location>
        <begin position="12"/>
        <end position="39"/>
    </location>
</feature>
<dbReference type="InterPro" id="IPR022776">
    <property type="entry name" value="TRM13/UPF0224_CHHC_Znf_dom"/>
</dbReference>
<dbReference type="EMBL" id="JABDTM020008949">
    <property type="protein sequence ID" value="KAH0821212.1"/>
    <property type="molecule type" value="Genomic_DNA"/>
</dbReference>
<evidence type="ECO:0000256" key="2">
    <source>
        <dbReference type="ARBA" id="ARBA00022771"/>
    </source>
</evidence>
<keyword evidence="7" id="KW-1185">Reference proteome</keyword>
<dbReference type="Pfam" id="PF05253">
    <property type="entry name" value="zf-U11-48K"/>
    <property type="match status" value="1"/>
</dbReference>
<reference evidence="6" key="2">
    <citation type="submission" date="2021-08" db="EMBL/GenBank/DDBJ databases">
        <authorList>
            <person name="Eriksson T."/>
        </authorList>
    </citation>
    <scope>NUCLEOTIDE SEQUENCE</scope>
    <source>
        <strain evidence="6">Stoneville</strain>
        <tissue evidence="6">Whole head</tissue>
    </source>
</reference>
<evidence type="ECO:0000313" key="7">
    <source>
        <dbReference type="Proteomes" id="UP000719412"/>
    </source>
</evidence>
<evidence type="ECO:0000256" key="1">
    <source>
        <dbReference type="ARBA" id="ARBA00022723"/>
    </source>
</evidence>
<keyword evidence="2" id="KW-0863">Zinc-finger</keyword>
<comment type="caution">
    <text evidence="6">The sequence shown here is derived from an EMBL/GenBank/DDBJ whole genome shotgun (WGS) entry which is preliminary data.</text>
</comment>
<organism evidence="6 7">
    <name type="scientific">Tenebrio molitor</name>
    <name type="common">Yellow mealworm beetle</name>
    <dbReference type="NCBI Taxonomy" id="7067"/>
    <lineage>
        <taxon>Eukaryota</taxon>
        <taxon>Metazoa</taxon>
        <taxon>Ecdysozoa</taxon>
        <taxon>Arthropoda</taxon>
        <taxon>Hexapoda</taxon>
        <taxon>Insecta</taxon>
        <taxon>Pterygota</taxon>
        <taxon>Neoptera</taxon>
        <taxon>Endopterygota</taxon>
        <taxon>Coleoptera</taxon>
        <taxon>Polyphaga</taxon>
        <taxon>Cucujiformia</taxon>
        <taxon>Tenebrionidae</taxon>
        <taxon>Tenebrio</taxon>
    </lineage>
</organism>
<reference evidence="6" key="1">
    <citation type="journal article" date="2020" name="J Insects Food Feed">
        <title>The yellow mealworm (Tenebrio molitor) genome: a resource for the emerging insects as food and feed industry.</title>
        <authorList>
            <person name="Eriksson T."/>
            <person name="Andere A."/>
            <person name="Kelstrup H."/>
            <person name="Emery V."/>
            <person name="Picard C."/>
        </authorList>
    </citation>
    <scope>NUCLEOTIDE SEQUENCE</scope>
    <source>
        <strain evidence="6">Stoneville</strain>
        <tissue evidence="6">Whole head</tissue>
    </source>
</reference>
<feature type="compositionally biased region" description="Low complexity" evidence="4">
    <location>
        <begin position="58"/>
        <end position="98"/>
    </location>
</feature>
<protein>
    <recommendedName>
        <fullName evidence="5">CHHC U11-48K-type domain-containing protein</fullName>
    </recommendedName>
</protein>
<accession>A0A8J6LJM6</accession>
<dbReference type="SUPFAM" id="SSF57667">
    <property type="entry name" value="beta-beta-alpha zinc fingers"/>
    <property type="match status" value="1"/>
</dbReference>